<dbReference type="InterPro" id="IPR003593">
    <property type="entry name" value="AAA+_ATPase"/>
</dbReference>
<dbReference type="SUPFAM" id="SSF52540">
    <property type="entry name" value="P-loop containing nucleoside triphosphate hydrolases"/>
    <property type="match status" value="1"/>
</dbReference>
<feature type="domain" description="ABC transporter" evidence="5">
    <location>
        <begin position="4"/>
        <end position="234"/>
    </location>
</feature>
<dbReference type="PANTHER" id="PTHR42711:SF5">
    <property type="entry name" value="ABC TRANSPORTER ATP-BINDING PROTEIN NATA"/>
    <property type="match status" value="1"/>
</dbReference>
<keyword evidence="4 6" id="KW-0067">ATP-binding</keyword>
<evidence type="ECO:0000256" key="4">
    <source>
        <dbReference type="ARBA" id="ARBA00022840"/>
    </source>
</evidence>
<dbReference type="AlphaFoldDB" id="A0A7M1KRU0"/>
<evidence type="ECO:0000256" key="3">
    <source>
        <dbReference type="ARBA" id="ARBA00022741"/>
    </source>
</evidence>
<evidence type="ECO:0000313" key="6">
    <source>
        <dbReference type="EMBL" id="QOQ79037.1"/>
    </source>
</evidence>
<dbReference type="Proteomes" id="UP000595091">
    <property type="component" value="Chromosome"/>
</dbReference>
<dbReference type="GO" id="GO:0005524">
    <property type="term" value="F:ATP binding"/>
    <property type="evidence" value="ECO:0007669"/>
    <property type="project" value="UniProtKB-KW"/>
</dbReference>
<keyword evidence="2" id="KW-0813">Transport</keyword>
<accession>A0A7M1KRU0</accession>
<sequence>MNTLTVKNLSKSYGKITPFQAVKDVSFNIAPGEIVSLVGPNGAGKTTIVSMIGGYIEKTAGEIWVNGKQDHYKSDIGVSFGGDLGFYGNVSAYDNLNFYADLANVPFRQRKHEVHRVLDIVSLTDVKNKQVKFFSKGMNQRLHIAKSLLNKPSLLLLDEPTNGLDVEIAKEIRDTIKKLTVEENVSILLTSHIMGEIETLSNRIILIGGGSLKFEGPVADIIHYSGLPKGSTLEDAYLSIAPSLRRS</sequence>
<proteinExistence type="inferred from homology"/>
<dbReference type="EMBL" id="CP063065">
    <property type="protein sequence ID" value="QOQ79037.1"/>
    <property type="molecule type" value="Genomic_DNA"/>
</dbReference>
<protein>
    <submittedName>
        <fullName evidence="6">ABC transporter ATP-binding protein</fullName>
    </submittedName>
</protein>
<dbReference type="Pfam" id="PF00005">
    <property type="entry name" value="ABC_tran"/>
    <property type="match status" value="1"/>
</dbReference>
<gene>
    <name evidence="6" type="ORF">IMX20_08700</name>
</gene>
<evidence type="ECO:0000256" key="1">
    <source>
        <dbReference type="ARBA" id="ARBA00005417"/>
    </source>
</evidence>
<dbReference type="PANTHER" id="PTHR42711">
    <property type="entry name" value="ABC TRANSPORTER ATP-BINDING PROTEIN"/>
    <property type="match status" value="1"/>
</dbReference>
<dbReference type="Gene3D" id="3.40.50.300">
    <property type="entry name" value="P-loop containing nucleotide triphosphate hydrolases"/>
    <property type="match status" value="1"/>
</dbReference>
<evidence type="ECO:0000259" key="5">
    <source>
        <dbReference type="PROSITE" id="PS50893"/>
    </source>
</evidence>
<keyword evidence="3" id="KW-0547">Nucleotide-binding</keyword>
<dbReference type="SMART" id="SM00382">
    <property type="entry name" value="AAA"/>
    <property type="match status" value="1"/>
</dbReference>
<name>A0A7M1KRU0_9LACT</name>
<reference evidence="6 7" key="1">
    <citation type="submission" date="2020-10" db="EMBL/GenBank/DDBJ databases">
        <title>Plasmid carrying two tetracycline resistance determinant.</title>
        <authorList>
            <person name="Yang Q."/>
        </authorList>
    </citation>
    <scope>NUCLEOTIDE SEQUENCE [LARGE SCALE GENOMIC DNA]</scope>
    <source>
        <strain evidence="6 7">T43</strain>
    </source>
</reference>
<dbReference type="InterPro" id="IPR050763">
    <property type="entry name" value="ABC_transporter_ATP-binding"/>
</dbReference>
<dbReference type="InterPro" id="IPR003439">
    <property type="entry name" value="ABC_transporter-like_ATP-bd"/>
</dbReference>
<comment type="similarity">
    <text evidence="1">Belongs to the ABC transporter superfamily.</text>
</comment>
<evidence type="ECO:0000313" key="7">
    <source>
        <dbReference type="Proteomes" id="UP000595091"/>
    </source>
</evidence>
<organism evidence="6 7">
    <name type="scientific">Aerococcus urinaeequi</name>
    <dbReference type="NCBI Taxonomy" id="51665"/>
    <lineage>
        <taxon>Bacteria</taxon>
        <taxon>Bacillati</taxon>
        <taxon>Bacillota</taxon>
        <taxon>Bacilli</taxon>
        <taxon>Lactobacillales</taxon>
        <taxon>Aerococcaceae</taxon>
        <taxon>Aerococcus</taxon>
    </lineage>
</organism>
<evidence type="ECO:0000256" key="2">
    <source>
        <dbReference type="ARBA" id="ARBA00022448"/>
    </source>
</evidence>
<dbReference type="InterPro" id="IPR027417">
    <property type="entry name" value="P-loop_NTPase"/>
</dbReference>
<dbReference type="GO" id="GO:0016887">
    <property type="term" value="F:ATP hydrolysis activity"/>
    <property type="evidence" value="ECO:0007669"/>
    <property type="project" value="InterPro"/>
</dbReference>
<dbReference type="RefSeq" id="WP_197558418.1">
    <property type="nucleotide sequence ID" value="NZ_CP063065.1"/>
</dbReference>
<dbReference type="PROSITE" id="PS50893">
    <property type="entry name" value="ABC_TRANSPORTER_2"/>
    <property type="match status" value="1"/>
</dbReference>